<dbReference type="EMBL" id="JASMQC010000034">
    <property type="protein sequence ID" value="KAK1931282.1"/>
    <property type="molecule type" value="Genomic_DNA"/>
</dbReference>
<dbReference type="GO" id="GO:0005524">
    <property type="term" value="F:ATP binding"/>
    <property type="evidence" value="ECO:0007669"/>
    <property type="project" value="InterPro"/>
</dbReference>
<dbReference type="InterPro" id="IPR027417">
    <property type="entry name" value="P-loop_NTPase"/>
</dbReference>
<evidence type="ECO:0000313" key="3">
    <source>
        <dbReference type="EMBL" id="KAK1931282.1"/>
    </source>
</evidence>
<proteinExistence type="predicted"/>
<organism evidence="3 4">
    <name type="scientific">Phytophthora citrophthora</name>
    <dbReference type="NCBI Taxonomy" id="4793"/>
    <lineage>
        <taxon>Eukaryota</taxon>
        <taxon>Sar</taxon>
        <taxon>Stramenopiles</taxon>
        <taxon>Oomycota</taxon>
        <taxon>Peronosporomycetes</taxon>
        <taxon>Peronosporales</taxon>
        <taxon>Peronosporaceae</taxon>
        <taxon>Phytophthora</taxon>
    </lineage>
</organism>
<gene>
    <name evidence="3" type="ORF">P3T76_013038</name>
</gene>
<dbReference type="Gene3D" id="3.40.50.300">
    <property type="entry name" value="P-loop containing nucleotide triphosphate hydrolases"/>
    <property type="match status" value="1"/>
</dbReference>
<keyword evidence="4" id="KW-1185">Reference proteome</keyword>
<protein>
    <submittedName>
        <fullName evidence="3">ABC transporter G family member 38</fullName>
    </submittedName>
</protein>
<dbReference type="InterPro" id="IPR003439">
    <property type="entry name" value="ABC_transporter-like_ATP-bd"/>
</dbReference>
<dbReference type="SUPFAM" id="SSF52540">
    <property type="entry name" value="P-loop containing nucleoside triphosphate hydrolases"/>
    <property type="match status" value="1"/>
</dbReference>
<comment type="caution">
    <text evidence="3">The sequence shown here is derived from an EMBL/GenBank/DDBJ whole genome shotgun (WGS) entry which is preliminary data.</text>
</comment>
<accession>A0AAD9LD69</accession>
<keyword evidence="1" id="KW-0732">Signal</keyword>
<dbReference type="GO" id="GO:0016887">
    <property type="term" value="F:ATP hydrolysis activity"/>
    <property type="evidence" value="ECO:0007669"/>
    <property type="project" value="InterPro"/>
</dbReference>
<dbReference type="Pfam" id="PF00005">
    <property type="entry name" value="ABC_tran"/>
    <property type="match status" value="1"/>
</dbReference>
<sequence>MARQSSLLWSMHWSELFVGSAAANHTETKTILSNVSGVLKPGTITLLLGQPGSGKSSLIKSVNHSIPPPLSSSNSDWGVAKIRSSGMPCTVEFLEANGSE</sequence>
<evidence type="ECO:0000256" key="1">
    <source>
        <dbReference type="SAM" id="SignalP"/>
    </source>
</evidence>
<reference evidence="3" key="1">
    <citation type="submission" date="2023-08" db="EMBL/GenBank/DDBJ databases">
        <title>Reference Genome Resource for the Citrus Pathogen Phytophthora citrophthora.</title>
        <authorList>
            <person name="Moller H."/>
            <person name="Coetzee B."/>
            <person name="Rose L.J."/>
            <person name="Van Niekerk J.M."/>
        </authorList>
    </citation>
    <scope>NUCLEOTIDE SEQUENCE</scope>
    <source>
        <strain evidence="3">STE-U-9442</strain>
    </source>
</reference>
<feature type="chain" id="PRO_5042277016" evidence="1">
    <location>
        <begin position="24"/>
        <end position="100"/>
    </location>
</feature>
<name>A0AAD9LD69_9STRA</name>
<feature type="signal peptide" evidence="1">
    <location>
        <begin position="1"/>
        <end position="23"/>
    </location>
</feature>
<dbReference type="Proteomes" id="UP001259832">
    <property type="component" value="Unassembled WGS sequence"/>
</dbReference>
<evidence type="ECO:0000259" key="2">
    <source>
        <dbReference type="Pfam" id="PF00005"/>
    </source>
</evidence>
<feature type="domain" description="ABC transporter" evidence="2">
    <location>
        <begin position="32"/>
        <end position="68"/>
    </location>
</feature>
<evidence type="ECO:0000313" key="4">
    <source>
        <dbReference type="Proteomes" id="UP001259832"/>
    </source>
</evidence>
<dbReference type="AlphaFoldDB" id="A0AAD9LD69"/>